<comment type="cofactor">
    <cofactor evidence="1">
        <name>[4Fe-4S] cluster</name>
        <dbReference type="ChEBI" id="CHEBI:49883"/>
    </cofactor>
</comment>
<dbReference type="SUPFAM" id="SSF102114">
    <property type="entry name" value="Radical SAM enzymes"/>
    <property type="match status" value="1"/>
</dbReference>
<keyword evidence="2" id="KW-0004">4Fe-4S</keyword>
<evidence type="ECO:0000313" key="8">
    <source>
        <dbReference type="EMBL" id="QAZ65845.1"/>
    </source>
</evidence>
<evidence type="ECO:0000259" key="7">
    <source>
        <dbReference type="PROSITE" id="PS51918"/>
    </source>
</evidence>
<dbReference type="GO" id="GO:0051539">
    <property type="term" value="F:4 iron, 4 sulfur cluster binding"/>
    <property type="evidence" value="ECO:0007669"/>
    <property type="project" value="UniProtKB-KW"/>
</dbReference>
<dbReference type="GO" id="GO:0003824">
    <property type="term" value="F:catalytic activity"/>
    <property type="evidence" value="ECO:0007669"/>
    <property type="project" value="InterPro"/>
</dbReference>
<dbReference type="AlphaFoldDB" id="A0A4P6HGG7"/>
<proteinExistence type="predicted"/>
<dbReference type="Proteomes" id="UP000293296">
    <property type="component" value="Chromosome"/>
</dbReference>
<evidence type="ECO:0000256" key="5">
    <source>
        <dbReference type="ARBA" id="ARBA00023004"/>
    </source>
</evidence>
<dbReference type="PANTHER" id="PTHR11135:SF0">
    <property type="entry name" value="ELONGATOR COMPLEX PROTEIN 3"/>
    <property type="match status" value="1"/>
</dbReference>
<dbReference type="PANTHER" id="PTHR11135">
    <property type="entry name" value="HISTONE ACETYLTRANSFERASE-RELATED"/>
    <property type="match status" value="1"/>
</dbReference>
<dbReference type="KEGG" id="dcb:C3Y92_00750"/>
<keyword evidence="5" id="KW-0408">Iron</keyword>
<organism evidence="8 9">
    <name type="scientific">Solidesulfovibrio carbinolicus</name>
    <dbReference type="NCBI Taxonomy" id="296842"/>
    <lineage>
        <taxon>Bacteria</taxon>
        <taxon>Pseudomonadati</taxon>
        <taxon>Thermodesulfobacteriota</taxon>
        <taxon>Desulfovibrionia</taxon>
        <taxon>Desulfovibrionales</taxon>
        <taxon>Desulfovibrionaceae</taxon>
        <taxon>Solidesulfovibrio</taxon>
    </lineage>
</organism>
<dbReference type="OrthoDB" id="9815044at2"/>
<evidence type="ECO:0000256" key="4">
    <source>
        <dbReference type="ARBA" id="ARBA00022723"/>
    </source>
</evidence>
<evidence type="ECO:0000313" key="9">
    <source>
        <dbReference type="Proteomes" id="UP000293296"/>
    </source>
</evidence>
<accession>A0A4P6HGG7</accession>
<evidence type="ECO:0000256" key="2">
    <source>
        <dbReference type="ARBA" id="ARBA00022485"/>
    </source>
</evidence>
<dbReference type="InterPro" id="IPR058240">
    <property type="entry name" value="rSAM_sf"/>
</dbReference>
<feature type="domain" description="Radical SAM core" evidence="7">
    <location>
        <begin position="34"/>
        <end position="277"/>
    </location>
</feature>
<keyword evidence="9" id="KW-1185">Reference proteome</keyword>
<protein>
    <submittedName>
        <fullName evidence="8">Radical SAM protein</fullName>
    </submittedName>
</protein>
<dbReference type="CDD" id="cd01335">
    <property type="entry name" value="Radical_SAM"/>
    <property type="match status" value="1"/>
</dbReference>
<dbReference type="Gene3D" id="3.20.20.70">
    <property type="entry name" value="Aldolase class I"/>
    <property type="match status" value="1"/>
</dbReference>
<name>A0A4P6HGG7_9BACT</name>
<dbReference type="InterPro" id="IPR007197">
    <property type="entry name" value="rSAM"/>
</dbReference>
<dbReference type="RefSeq" id="WP_129348560.1">
    <property type="nucleotide sequence ID" value="NZ_CP026538.1"/>
</dbReference>
<evidence type="ECO:0000256" key="3">
    <source>
        <dbReference type="ARBA" id="ARBA00022691"/>
    </source>
</evidence>
<dbReference type="Pfam" id="PF16199">
    <property type="entry name" value="Radical_SAM_C"/>
    <property type="match status" value="1"/>
</dbReference>
<gene>
    <name evidence="8" type="ORF">C3Y92_00750</name>
</gene>
<keyword evidence="6" id="KW-0411">Iron-sulfur</keyword>
<dbReference type="Pfam" id="PF04055">
    <property type="entry name" value="Radical_SAM"/>
    <property type="match status" value="1"/>
</dbReference>
<keyword evidence="3" id="KW-0949">S-adenosyl-L-methionine</keyword>
<dbReference type="InterPro" id="IPR032432">
    <property type="entry name" value="Radical_SAM_C"/>
</dbReference>
<sequence length="364" mass="38475">MASTHIVRHLRQNVISEASSQGRFFRHPEPPRAHARVWPVYISFQGCPGRCVFCAQAVQAGAPPVSLGETLAAMEGGLAQAARDGRGPYELAFYGGVFTALPEPWPRRFLEAALRFRRAGLIGRIRCSTRPDACPPGLLAELASLGLDLVEIGAQTFEDAVLIASGRGHDAKASRQAARAVRQAGLDLGLQLLPGLPGHDPAALARDVAETCALAPSLVRIHPCLVVAGTELAALYQGGRYAPWALEETIDALARALPPLWRAGATVARLGLAPQPELEAAIIAGPRHPALGDRARGRALLALVREEVAALGGAPAGLCAPRRFAGQLFGHAGELAPAYAALGLPRELVRFTRDEDFFLAAKAV</sequence>
<dbReference type="InterPro" id="IPR039661">
    <property type="entry name" value="ELP3"/>
</dbReference>
<evidence type="ECO:0000256" key="6">
    <source>
        <dbReference type="ARBA" id="ARBA00023014"/>
    </source>
</evidence>
<dbReference type="EMBL" id="CP026538">
    <property type="protein sequence ID" value="QAZ65845.1"/>
    <property type="molecule type" value="Genomic_DNA"/>
</dbReference>
<dbReference type="PROSITE" id="PS51918">
    <property type="entry name" value="RADICAL_SAM"/>
    <property type="match status" value="1"/>
</dbReference>
<dbReference type="SMART" id="SM00729">
    <property type="entry name" value="Elp3"/>
    <property type="match status" value="1"/>
</dbReference>
<dbReference type="SFLD" id="SFLDS00029">
    <property type="entry name" value="Radical_SAM"/>
    <property type="match status" value="1"/>
</dbReference>
<dbReference type="GO" id="GO:0046872">
    <property type="term" value="F:metal ion binding"/>
    <property type="evidence" value="ECO:0007669"/>
    <property type="project" value="UniProtKB-KW"/>
</dbReference>
<dbReference type="GO" id="GO:0005737">
    <property type="term" value="C:cytoplasm"/>
    <property type="evidence" value="ECO:0007669"/>
    <property type="project" value="TreeGrafter"/>
</dbReference>
<dbReference type="SFLD" id="SFLDG01082">
    <property type="entry name" value="B12-binding_domain_containing"/>
    <property type="match status" value="1"/>
</dbReference>
<dbReference type="InterPro" id="IPR013785">
    <property type="entry name" value="Aldolase_TIM"/>
</dbReference>
<evidence type="ECO:0000256" key="1">
    <source>
        <dbReference type="ARBA" id="ARBA00001966"/>
    </source>
</evidence>
<reference evidence="8 9" key="1">
    <citation type="submission" date="2018-02" db="EMBL/GenBank/DDBJ databases">
        <title>Genome sequence of Desulfovibrio carbinolicus DSM 3852.</title>
        <authorList>
            <person name="Wilbanks E."/>
            <person name="Skennerton C.T."/>
            <person name="Orphan V.J."/>
        </authorList>
    </citation>
    <scope>NUCLEOTIDE SEQUENCE [LARGE SCALE GENOMIC DNA]</scope>
    <source>
        <strain evidence="8 9">DSM 3852</strain>
    </source>
</reference>
<dbReference type="InterPro" id="IPR006638">
    <property type="entry name" value="Elp3/MiaA/NifB-like_rSAM"/>
</dbReference>
<keyword evidence="4" id="KW-0479">Metal-binding</keyword>
<dbReference type="SFLD" id="SFLDG01086">
    <property type="entry name" value="elongater_protein-like"/>
    <property type="match status" value="1"/>
</dbReference>
<dbReference type="GO" id="GO:0002926">
    <property type="term" value="P:tRNA wobble base 5-methoxycarbonylmethyl-2-thiouridinylation"/>
    <property type="evidence" value="ECO:0007669"/>
    <property type="project" value="TreeGrafter"/>
</dbReference>